<protein>
    <submittedName>
        <fullName evidence="1">Uncharacterized protein</fullName>
    </submittedName>
</protein>
<sequence>MQRQACPQPPTNPKPLSCIACTLSNLPDHSPFPLLV</sequence>
<organism evidence="1">
    <name type="scientific">Arundo donax</name>
    <name type="common">Giant reed</name>
    <name type="synonym">Donax arundinaceus</name>
    <dbReference type="NCBI Taxonomy" id="35708"/>
    <lineage>
        <taxon>Eukaryota</taxon>
        <taxon>Viridiplantae</taxon>
        <taxon>Streptophyta</taxon>
        <taxon>Embryophyta</taxon>
        <taxon>Tracheophyta</taxon>
        <taxon>Spermatophyta</taxon>
        <taxon>Magnoliopsida</taxon>
        <taxon>Liliopsida</taxon>
        <taxon>Poales</taxon>
        <taxon>Poaceae</taxon>
        <taxon>PACMAD clade</taxon>
        <taxon>Arundinoideae</taxon>
        <taxon>Arundineae</taxon>
        <taxon>Arundo</taxon>
    </lineage>
</organism>
<reference evidence="1" key="1">
    <citation type="submission" date="2014-09" db="EMBL/GenBank/DDBJ databases">
        <authorList>
            <person name="Magalhaes I.L.F."/>
            <person name="Oliveira U."/>
            <person name="Santos F.R."/>
            <person name="Vidigal T.H.D.A."/>
            <person name="Brescovit A.D."/>
            <person name="Santos A.J."/>
        </authorList>
    </citation>
    <scope>NUCLEOTIDE SEQUENCE</scope>
    <source>
        <tissue evidence="1">Shoot tissue taken approximately 20 cm above the soil surface</tissue>
    </source>
</reference>
<reference evidence="1" key="2">
    <citation type="journal article" date="2015" name="Data Brief">
        <title>Shoot transcriptome of the giant reed, Arundo donax.</title>
        <authorList>
            <person name="Barrero R.A."/>
            <person name="Guerrero F.D."/>
            <person name="Moolhuijzen P."/>
            <person name="Goolsby J.A."/>
            <person name="Tidwell J."/>
            <person name="Bellgard S.E."/>
            <person name="Bellgard M.I."/>
        </authorList>
    </citation>
    <scope>NUCLEOTIDE SEQUENCE</scope>
    <source>
        <tissue evidence="1">Shoot tissue taken approximately 20 cm above the soil surface</tissue>
    </source>
</reference>
<dbReference type="AlphaFoldDB" id="A0A0A9EHQ3"/>
<accession>A0A0A9EHQ3</accession>
<evidence type="ECO:0000313" key="1">
    <source>
        <dbReference type="EMBL" id="JAD97405.1"/>
    </source>
</evidence>
<name>A0A0A9EHQ3_ARUDO</name>
<dbReference type="EMBL" id="GBRH01200490">
    <property type="protein sequence ID" value="JAD97405.1"/>
    <property type="molecule type" value="Transcribed_RNA"/>
</dbReference>
<proteinExistence type="predicted"/>